<dbReference type="PANTHER" id="PTHR31650">
    <property type="entry name" value="O-ACYLTRANSFERASE (WSD1-LIKE) FAMILY PROTEIN"/>
    <property type="match status" value="1"/>
</dbReference>
<keyword evidence="6 11" id="KW-0808">Transferase</keyword>
<evidence type="ECO:0000259" key="13">
    <source>
        <dbReference type="Pfam" id="PF06974"/>
    </source>
</evidence>
<comment type="similarity">
    <text evidence="3 11">Belongs to the long-chain O-acyltransferase family.</text>
</comment>
<keyword evidence="8 11" id="KW-0443">Lipid metabolism</keyword>
<evidence type="ECO:0000256" key="5">
    <source>
        <dbReference type="ARBA" id="ARBA00022516"/>
    </source>
</evidence>
<dbReference type="InterPro" id="IPR023213">
    <property type="entry name" value="CAT-like_dom_sf"/>
</dbReference>
<sequence>MPGRTYTIFRETPMAPERLSALDTAFLCLEDDATPMHMGAVATFRPRRDWDADHVAGLLAERAARIPRLRRRVRTGLFPLSGAHWEDDPSFDPGRHVAVSSLYDRYAPDPLATFAEHWIAEPLDLDRPLWSLQLVTGLPDGDFALLVKFHHALADGMGAVELALALLDDITLPWQRRPVDDEPETTPRSPLGAVADTATALLGQAAESAGIAGSIVTSARPYPLSPTATVNSTSRRIGLVRLPGSDIRTVRTAHGGTTHDVVLAVLAGALREWMINRGQRADARSLRALVPVSLRGRDSRDTGNSLSGYLCDLPVEVDDPVERLRLVREAMARNKEAGPTRGAGALPVLANRLPAGLHRLAAKAAGQAAPLLFDTVVTTVPVPSIPLSLAGARLREVYPFVPLAPHQSVGIAVATYRDGVHVGLQANGHAVRDVGSLADAVTKSMARLQLES</sequence>
<evidence type="ECO:0000313" key="15">
    <source>
        <dbReference type="Proteomes" id="UP001500467"/>
    </source>
</evidence>
<feature type="domain" description="O-acyltransferase WSD1-like N-terminal" evidence="12">
    <location>
        <begin position="19"/>
        <end position="262"/>
    </location>
</feature>
<keyword evidence="15" id="KW-1185">Reference proteome</keyword>
<protein>
    <recommendedName>
        <fullName evidence="4 11">Diacylglycerol O-acyltransferase</fullName>
        <ecNumber evidence="4 11">2.3.1.20</ecNumber>
    </recommendedName>
</protein>
<evidence type="ECO:0000256" key="11">
    <source>
        <dbReference type="RuleBase" id="RU361241"/>
    </source>
</evidence>
<dbReference type="Gene3D" id="3.30.559.10">
    <property type="entry name" value="Chloramphenicol acetyltransferase-like domain"/>
    <property type="match status" value="1"/>
</dbReference>
<accession>A0ABN1VB27</accession>
<evidence type="ECO:0000256" key="9">
    <source>
        <dbReference type="ARBA" id="ARBA00023315"/>
    </source>
</evidence>
<dbReference type="InterPro" id="IPR009721">
    <property type="entry name" value="O-acyltransferase_WSD1_C"/>
</dbReference>
<dbReference type="SUPFAM" id="SSF52777">
    <property type="entry name" value="CoA-dependent acyltransferases"/>
    <property type="match status" value="1"/>
</dbReference>
<dbReference type="NCBIfam" id="TIGR02946">
    <property type="entry name" value="acyl_WS_DGAT"/>
    <property type="match status" value="1"/>
</dbReference>
<dbReference type="InterPro" id="IPR045034">
    <property type="entry name" value="O-acyltransferase_WSD1-like"/>
</dbReference>
<evidence type="ECO:0000256" key="4">
    <source>
        <dbReference type="ARBA" id="ARBA00013244"/>
    </source>
</evidence>
<gene>
    <name evidence="14" type="ORF">GCM10009675_20220</name>
</gene>
<evidence type="ECO:0000256" key="10">
    <source>
        <dbReference type="ARBA" id="ARBA00048109"/>
    </source>
</evidence>
<reference evidence="14 15" key="1">
    <citation type="journal article" date="2019" name="Int. J. Syst. Evol. Microbiol.">
        <title>The Global Catalogue of Microorganisms (GCM) 10K type strain sequencing project: providing services to taxonomists for standard genome sequencing and annotation.</title>
        <authorList>
            <consortium name="The Broad Institute Genomics Platform"/>
            <consortium name="The Broad Institute Genome Sequencing Center for Infectious Disease"/>
            <person name="Wu L."/>
            <person name="Ma J."/>
        </authorList>
    </citation>
    <scope>NUCLEOTIDE SEQUENCE [LARGE SCALE GENOMIC DNA]</scope>
    <source>
        <strain evidence="14 15">JCM 13022</strain>
    </source>
</reference>
<comment type="catalytic activity">
    <reaction evidence="10 11">
        <text>an acyl-CoA + a 1,2-diacyl-sn-glycerol = a triacyl-sn-glycerol + CoA</text>
        <dbReference type="Rhea" id="RHEA:10868"/>
        <dbReference type="ChEBI" id="CHEBI:17815"/>
        <dbReference type="ChEBI" id="CHEBI:57287"/>
        <dbReference type="ChEBI" id="CHEBI:58342"/>
        <dbReference type="ChEBI" id="CHEBI:64615"/>
        <dbReference type="EC" id="2.3.1.20"/>
    </reaction>
</comment>
<dbReference type="Pfam" id="PF03007">
    <property type="entry name" value="WS_DGAT_cat"/>
    <property type="match status" value="1"/>
</dbReference>
<evidence type="ECO:0000256" key="3">
    <source>
        <dbReference type="ARBA" id="ARBA00009587"/>
    </source>
</evidence>
<dbReference type="InterPro" id="IPR014292">
    <property type="entry name" value="Acyl_transf_WS/DGAT"/>
</dbReference>
<feature type="domain" description="O-acyltransferase WSD1 C-terminal" evidence="13">
    <location>
        <begin position="303"/>
        <end position="448"/>
    </location>
</feature>
<keyword evidence="7 11" id="KW-0319">Glycerol metabolism</keyword>
<comment type="pathway">
    <text evidence="1 11">Glycerolipid metabolism; triacylglycerol biosynthesis.</text>
</comment>
<evidence type="ECO:0000259" key="12">
    <source>
        <dbReference type="Pfam" id="PF03007"/>
    </source>
</evidence>
<keyword evidence="9 11" id="KW-0012">Acyltransferase</keyword>
<dbReference type="Gene3D" id="3.30.559.30">
    <property type="entry name" value="Nonribosomal peptide synthetase, condensation domain"/>
    <property type="match status" value="1"/>
</dbReference>
<evidence type="ECO:0000256" key="1">
    <source>
        <dbReference type="ARBA" id="ARBA00004771"/>
    </source>
</evidence>
<comment type="pathway">
    <text evidence="2">Lipid metabolism.</text>
</comment>
<comment type="caution">
    <text evidence="14">The sequence shown here is derived from an EMBL/GenBank/DDBJ whole genome shotgun (WGS) entry which is preliminary data.</text>
</comment>
<evidence type="ECO:0000256" key="6">
    <source>
        <dbReference type="ARBA" id="ARBA00022679"/>
    </source>
</evidence>
<evidence type="ECO:0000256" key="2">
    <source>
        <dbReference type="ARBA" id="ARBA00005189"/>
    </source>
</evidence>
<keyword evidence="5 11" id="KW-0444">Lipid biosynthesis</keyword>
<dbReference type="EC" id="2.3.1.20" evidence="4 11"/>
<evidence type="ECO:0000313" key="14">
    <source>
        <dbReference type="EMBL" id="GAA1202851.1"/>
    </source>
</evidence>
<dbReference type="PANTHER" id="PTHR31650:SF1">
    <property type="entry name" value="WAX ESTER SYNTHASE_DIACYLGLYCEROL ACYLTRANSFERASE 4-RELATED"/>
    <property type="match status" value="1"/>
</dbReference>
<evidence type="ECO:0000256" key="7">
    <source>
        <dbReference type="ARBA" id="ARBA00022798"/>
    </source>
</evidence>
<dbReference type="Proteomes" id="UP001500467">
    <property type="component" value="Unassembled WGS sequence"/>
</dbReference>
<organism evidence="14 15">
    <name type="scientific">Prauserella alba</name>
    <dbReference type="NCBI Taxonomy" id="176898"/>
    <lineage>
        <taxon>Bacteria</taxon>
        <taxon>Bacillati</taxon>
        <taxon>Actinomycetota</taxon>
        <taxon>Actinomycetes</taxon>
        <taxon>Pseudonocardiales</taxon>
        <taxon>Pseudonocardiaceae</taxon>
        <taxon>Prauserella</taxon>
    </lineage>
</organism>
<name>A0ABN1VB27_9PSEU</name>
<dbReference type="InterPro" id="IPR004255">
    <property type="entry name" value="O-acyltransferase_WSD1_N"/>
</dbReference>
<evidence type="ECO:0000256" key="8">
    <source>
        <dbReference type="ARBA" id="ARBA00023098"/>
    </source>
</evidence>
<dbReference type="EMBL" id="BAAALM010000007">
    <property type="protein sequence ID" value="GAA1202851.1"/>
    <property type="molecule type" value="Genomic_DNA"/>
</dbReference>
<proteinExistence type="inferred from homology"/>
<dbReference type="Pfam" id="PF06974">
    <property type="entry name" value="WS_DGAT_C"/>
    <property type="match status" value="1"/>
</dbReference>